<reference evidence="1" key="1">
    <citation type="submission" date="2020-02" db="EMBL/GenBank/DDBJ databases">
        <authorList>
            <person name="Meier V. D."/>
        </authorList>
    </citation>
    <scope>NUCLEOTIDE SEQUENCE</scope>
    <source>
        <strain evidence="1">AVDCRST_MAG49</strain>
    </source>
</reference>
<dbReference type="EMBL" id="CADCWG010000260">
    <property type="protein sequence ID" value="CAA9571909.1"/>
    <property type="molecule type" value="Genomic_DNA"/>
</dbReference>
<proteinExistence type="predicted"/>
<organism evidence="1">
    <name type="scientific">uncultured Thermomicrobiales bacterium</name>
    <dbReference type="NCBI Taxonomy" id="1645740"/>
    <lineage>
        <taxon>Bacteria</taxon>
        <taxon>Pseudomonadati</taxon>
        <taxon>Thermomicrobiota</taxon>
        <taxon>Thermomicrobia</taxon>
        <taxon>Thermomicrobiales</taxon>
        <taxon>environmental samples</taxon>
    </lineage>
</organism>
<gene>
    <name evidence="1" type="ORF">AVDCRST_MAG49-3711</name>
</gene>
<dbReference type="AlphaFoldDB" id="A0A6J4V8T7"/>
<protein>
    <submittedName>
        <fullName evidence="1">Uncharacterized protein</fullName>
    </submittedName>
</protein>
<evidence type="ECO:0000313" key="1">
    <source>
        <dbReference type="EMBL" id="CAA9571909.1"/>
    </source>
</evidence>
<sequence>MLGASPPGRRPVSREWTIDRPARVVVATGEDAAGAAAAAVARLLPDVVPSPAIVVDGIGRGRLPDARHDPVTAVVATVGDRGAAVSRAQAASRLGRAVGLLRGEAGWIPRASPPGGRVGTVLVPGGLDAAGTLVGVGRLAPGVGTGSPPRDLPGLRVWAGLAHPRQAVAAGLAGDRLGVLGEVAYAVVAGAQVVLTVLLVRLAGRPVAIGGADPLAVDLAGLALVSRGEEPDALGAWQHPAVQRAAALGLGVPGPHALRVEVDPAGWPAPPEALIAQVRARLGLP</sequence>
<name>A0A6J4V8T7_9BACT</name>
<accession>A0A6J4V8T7</accession>